<feature type="transmembrane region" description="Helical" evidence="1">
    <location>
        <begin position="23"/>
        <end position="44"/>
    </location>
</feature>
<proteinExistence type="predicted"/>
<evidence type="ECO:0000313" key="5">
    <source>
        <dbReference type="Proteomes" id="UP000230971"/>
    </source>
</evidence>
<dbReference type="Proteomes" id="UP000193907">
    <property type="component" value="Unassembled WGS sequence"/>
</dbReference>
<evidence type="ECO:0000313" key="4">
    <source>
        <dbReference type="Proteomes" id="UP000193907"/>
    </source>
</evidence>
<organism evidence="2 4">
    <name type="scientific">Mycobacterium celatum</name>
    <dbReference type="NCBI Taxonomy" id="28045"/>
    <lineage>
        <taxon>Bacteria</taxon>
        <taxon>Bacillati</taxon>
        <taxon>Actinomycetota</taxon>
        <taxon>Actinomycetes</taxon>
        <taxon>Mycobacteriales</taxon>
        <taxon>Mycobacteriaceae</taxon>
        <taxon>Mycobacterium</taxon>
    </lineage>
</organism>
<dbReference type="Pfam" id="PF10812">
    <property type="entry name" value="DUF2561"/>
    <property type="match status" value="1"/>
</dbReference>
<evidence type="ECO:0000313" key="3">
    <source>
        <dbReference type="EMBL" id="PIB80944.1"/>
    </source>
</evidence>
<sequence>MADRYSTGPRGWSTMSPTTGDRILIGVCAAIWLVLVGVSVAAVVALADLGRGFHESTGNPHSSAVLYVIIVVSALVILAAIPVLLRARRTTRPEAAARSVVVPARSADGQQVRPGHPPARNAIQQARTERLTTLRLPDAAVERIWLRGSVALMAAMGVALIAVATATYLMAVGHQGAAWSAYVIAGVVTVTMPVIPWQHVRRLRRTLSQH</sequence>
<feature type="transmembrane region" description="Helical" evidence="1">
    <location>
        <begin position="150"/>
        <end position="171"/>
    </location>
</feature>
<gene>
    <name evidence="2" type="ORF">AWB95_12205</name>
    <name evidence="3" type="ORF">CQY23_01570</name>
</gene>
<protein>
    <submittedName>
        <fullName evidence="3">DUF2561 domain-containing protein</fullName>
    </submittedName>
</protein>
<keyword evidence="1" id="KW-0472">Membrane</keyword>
<accession>A0A1X1RQN5</accession>
<reference evidence="3 5" key="2">
    <citation type="journal article" date="2017" name="Infect. Genet. Evol.">
        <title>The new phylogeny of the genus Mycobacterium: The old and the news.</title>
        <authorList>
            <person name="Tortoli E."/>
            <person name="Fedrizzi T."/>
            <person name="Meehan C.J."/>
            <person name="Trovato A."/>
            <person name="Grottola A."/>
            <person name="Giacobazzi E."/>
            <person name="Serpini G.F."/>
            <person name="Tagliazucchi S."/>
            <person name="Fabio A."/>
            <person name="Bettua C."/>
            <person name="Bertorelli R."/>
            <person name="Frascaro F."/>
            <person name="De Sanctis V."/>
            <person name="Pecorari M."/>
            <person name="Jousson O."/>
            <person name="Segata N."/>
            <person name="Cirillo D.M."/>
        </authorList>
    </citation>
    <scope>NUCLEOTIDE SEQUENCE [LARGE SCALE GENOMIC DNA]</scope>
    <source>
        <strain evidence="3 5">NCTC 12882</strain>
    </source>
</reference>
<dbReference type="OrthoDB" id="4640608at2"/>
<feature type="transmembrane region" description="Helical" evidence="1">
    <location>
        <begin position="177"/>
        <end position="195"/>
    </location>
</feature>
<dbReference type="EMBL" id="LQOM01000028">
    <property type="protein sequence ID" value="ORV12668.1"/>
    <property type="molecule type" value="Genomic_DNA"/>
</dbReference>
<evidence type="ECO:0000256" key="1">
    <source>
        <dbReference type="SAM" id="Phobius"/>
    </source>
</evidence>
<dbReference type="AlphaFoldDB" id="A0A1X1RQN5"/>
<feature type="transmembrane region" description="Helical" evidence="1">
    <location>
        <begin position="64"/>
        <end position="85"/>
    </location>
</feature>
<dbReference type="InterPro" id="IPR024381">
    <property type="entry name" value="DUF2561"/>
</dbReference>
<keyword evidence="1" id="KW-1133">Transmembrane helix</keyword>
<dbReference type="STRING" id="28045.AWB95_12205"/>
<evidence type="ECO:0000313" key="2">
    <source>
        <dbReference type="EMBL" id="ORV12668.1"/>
    </source>
</evidence>
<name>A0A1X1RQN5_MYCCE</name>
<keyword evidence="4" id="KW-1185">Reference proteome</keyword>
<dbReference type="EMBL" id="PDKV01000001">
    <property type="protein sequence ID" value="PIB80944.1"/>
    <property type="molecule type" value="Genomic_DNA"/>
</dbReference>
<keyword evidence="1" id="KW-0812">Transmembrane</keyword>
<dbReference type="Proteomes" id="UP000230971">
    <property type="component" value="Unassembled WGS sequence"/>
</dbReference>
<reference evidence="2 4" key="1">
    <citation type="submission" date="2016-01" db="EMBL/GenBank/DDBJ databases">
        <title>The new phylogeny of the genus Mycobacterium.</title>
        <authorList>
            <person name="Tarcisio F."/>
            <person name="Conor M."/>
            <person name="Antonella G."/>
            <person name="Elisabetta G."/>
            <person name="Giulia F.S."/>
            <person name="Sara T."/>
            <person name="Anna F."/>
            <person name="Clotilde B."/>
            <person name="Roberto B."/>
            <person name="Veronica D.S."/>
            <person name="Fabio R."/>
            <person name="Monica P."/>
            <person name="Olivier J."/>
            <person name="Enrico T."/>
            <person name="Nicola S."/>
        </authorList>
    </citation>
    <scope>NUCLEOTIDE SEQUENCE [LARGE SCALE GENOMIC DNA]</scope>
    <source>
        <strain evidence="2 4">DSM 44243</strain>
    </source>
</reference>
<comment type="caution">
    <text evidence="2">The sequence shown here is derived from an EMBL/GenBank/DDBJ whole genome shotgun (WGS) entry which is preliminary data.</text>
</comment>
<dbReference type="RefSeq" id="WP_085168270.1">
    <property type="nucleotide sequence ID" value="NZ_LQOM01000028.1"/>
</dbReference>